<gene>
    <name evidence="3" type="ORF">GCM10009825_03130</name>
</gene>
<evidence type="ECO:0000313" key="4">
    <source>
        <dbReference type="Proteomes" id="UP001500102"/>
    </source>
</evidence>
<dbReference type="Gene3D" id="3.40.50.150">
    <property type="entry name" value="Vaccinia Virus protein VP39"/>
    <property type="match status" value="1"/>
</dbReference>
<dbReference type="PANTHER" id="PTHR12993">
    <property type="entry name" value="N-ACETYLGLUCOSAMINYL-PHOSPHATIDYLINOSITOL DE-N-ACETYLASE-RELATED"/>
    <property type="match status" value="1"/>
</dbReference>
<keyword evidence="1" id="KW-0862">Zinc</keyword>
<dbReference type="InterPro" id="IPR029063">
    <property type="entry name" value="SAM-dependent_MTases_sf"/>
</dbReference>
<dbReference type="EMBL" id="BAAAQB010000006">
    <property type="protein sequence ID" value="GAA2126198.1"/>
    <property type="molecule type" value="Genomic_DNA"/>
</dbReference>
<name>A0ABP5K7D9_9MICC</name>
<reference evidence="4" key="1">
    <citation type="journal article" date="2019" name="Int. J. Syst. Evol. Microbiol.">
        <title>The Global Catalogue of Microorganisms (GCM) 10K type strain sequencing project: providing services to taxonomists for standard genome sequencing and annotation.</title>
        <authorList>
            <consortium name="The Broad Institute Genomics Platform"/>
            <consortium name="The Broad Institute Genome Sequencing Center for Infectious Disease"/>
            <person name="Wu L."/>
            <person name="Ma J."/>
        </authorList>
    </citation>
    <scope>NUCLEOTIDE SEQUENCE [LARGE SCALE GENOMIC DNA]</scope>
    <source>
        <strain evidence="4">JCM 15921</strain>
    </source>
</reference>
<evidence type="ECO:0000256" key="1">
    <source>
        <dbReference type="ARBA" id="ARBA00022833"/>
    </source>
</evidence>
<dbReference type="Pfam" id="PF02585">
    <property type="entry name" value="PIG-L"/>
    <property type="match status" value="1"/>
</dbReference>
<dbReference type="InterPro" id="IPR003737">
    <property type="entry name" value="GlcNAc_PI_deacetylase-related"/>
</dbReference>
<dbReference type="RefSeq" id="WP_344361300.1">
    <property type="nucleotide sequence ID" value="NZ_BAAAQB010000006.1"/>
</dbReference>
<dbReference type="InterPro" id="IPR024078">
    <property type="entry name" value="LmbE-like_dom_sf"/>
</dbReference>
<accession>A0ABP5K7D9</accession>
<dbReference type="SUPFAM" id="SSF102588">
    <property type="entry name" value="LmbE-like"/>
    <property type="match status" value="1"/>
</dbReference>
<evidence type="ECO:0000259" key="2">
    <source>
        <dbReference type="Pfam" id="PF08242"/>
    </source>
</evidence>
<dbReference type="PANTHER" id="PTHR12993:SF29">
    <property type="entry name" value="BLR3841 PROTEIN"/>
    <property type="match status" value="1"/>
</dbReference>
<protein>
    <recommendedName>
        <fullName evidence="2">Methyltransferase type 12 domain-containing protein</fullName>
    </recommendedName>
</protein>
<dbReference type="Pfam" id="PF08242">
    <property type="entry name" value="Methyltransf_12"/>
    <property type="match status" value="1"/>
</dbReference>
<proteinExistence type="predicted"/>
<comment type="caution">
    <text evidence="3">The sequence shown here is derived from an EMBL/GenBank/DDBJ whole genome shotgun (WGS) entry which is preliminary data.</text>
</comment>
<dbReference type="CDD" id="cd02440">
    <property type="entry name" value="AdoMet_MTases"/>
    <property type="match status" value="1"/>
</dbReference>
<dbReference type="InterPro" id="IPR013217">
    <property type="entry name" value="Methyltransf_12"/>
</dbReference>
<keyword evidence="4" id="KW-1185">Reference proteome</keyword>
<dbReference type="SUPFAM" id="SSF53335">
    <property type="entry name" value="S-adenosyl-L-methionine-dependent methyltransferases"/>
    <property type="match status" value="1"/>
</dbReference>
<feature type="domain" description="Methyltransferase type 12" evidence="2">
    <location>
        <begin position="353"/>
        <end position="446"/>
    </location>
</feature>
<evidence type="ECO:0000313" key="3">
    <source>
        <dbReference type="EMBL" id="GAA2126198.1"/>
    </source>
</evidence>
<organism evidence="3 4">
    <name type="scientific">Arthrobacter humicola</name>
    <dbReference type="NCBI Taxonomy" id="409291"/>
    <lineage>
        <taxon>Bacteria</taxon>
        <taxon>Bacillati</taxon>
        <taxon>Actinomycetota</taxon>
        <taxon>Actinomycetes</taxon>
        <taxon>Micrococcales</taxon>
        <taxon>Micrococcaceae</taxon>
        <taxon>Arthrobacter</taxon>
    </lineage>
</organism>
<dbReference type="Gene3D" id="3.40.50.10320">
    <property type="entry name" value="LmbE-like"/>
    <property type="match status" value="1"/>
</dbReference>
<sequence>MVSFTHDDPGTSEAVWATGGAAELPELPLDHGELAGRAFIVLAAHPDDETLGAGGLLARLHAVGAAVRVLLCTAGEASHPGSPTTTPEQLAAVRLQEFGGAMTQLLGGREWQCLGLPDGKLAEHREQIRAAVHEAVSEVSTACGAAAGDVVLVAPYRSDGHTDHDVLGSVAADFSAAEGCALLEYPIWYWLWAAPDAPVSTGDPADPASSAGSAAAAWRGWFRLPLTPAEQQAKAAAMAAHRSQVQPLSGLPGDEVLLPAAFLAHFERPWETFAWYPASAPFGHVPSRVVPSRDAPSDGGSPHLYAAHDAERLFDAVHAREEDPWQYTSSWYEHRKRALTLAALPASSYAAGLEIGCSIGTLSVELAPRCGSFLAVDASSTALDHAARRLAHLPAAQTRHLTVPDEWPDGSFDLIVVSEVGYYLSPAELGGLLDRIRDALRPGGTLVLCHWRHPVSGWELDGDAVHAAARRQLGWAGGGIYRERDFVLEVLLAPDTVPDRGARERGR</sequence>
<dbReference type="Proteomes" id="UP001500102">
    <property type="component" value="Unassembled WGS sequence"/>
</dbReference>